<dbReference type="InterPro" id="IPR002528">
    <property type="entry name" value="MATE_fam"/>
</dbReference>
<reference evidence="8 9" key="1">
    <citation type="submission" date="2019-02" db="EMBL/GenBank/DDBJ databases">
        <authorList>
            <person name="Khodamoradi S."/>
            <person name="Hahnke R.L."/>
            <person name="Kaempfer P."/>
            <person name="Schumann P."/>
            <person name="Rohde M."/>
            <person name="Steinert M."/>
            <person name="Luzhetskyy A."/>
            <person name="Wink J."/>
            <person name="Ruckert C."/>
        </authorList>
    </citation>
    <scope>NUCLEOTIDE SEQUENCE [LARGE SCALE GENOMIC DNA]</scope>
    <source>
        <strain evidence="8 9">M2</strain>
    </source>
</reference>
<feature type="transmembrane region" description="Helical" evidence="7">
    <location>
        <begin position="418"/>
        <end position="441"/>
    </location>
</feature>
<evidence type="ECO:0000313" key="9">
    <source>
        <dbReference type="Proteomes" id="UP000292235"/>
    </source>
</evidence>
<dbReference type="AlphaFoldDB" id="A0A4P6Q1Z8"/>
<keyword evidence="7" id="KW-0812">Transmembrane</keyword>
<dbReference type="InterPro" id="IPR050222">
    <property type="entry name" value="MATE_MdtK"/>
</dbReference>
<dbReference type="GO" id="GO:0042910">
    <property type="term" value="F:xenobiotic transmembrane transporter activity"/>
    <property type="evidence" value="ECO:0007669"/>
    <property type="project" value="InterPro"/>
</dbReference>
<sequence length="476" mass="48382">MTASDSDSDAGAPARPSTRRAVLRLGAPIIVANLVNVFLPFVVLALMGRMSDEAVYLRSLFLPMSQLFVAFVVAVDMSNQVAVAVAHGAKRRTDVVATTVNTARIAFGGGIVLVAALAAAAPLFADLLHVEEAARAEFLAFARWTSAALVLQFGPAVCASALRGIGRAQAAMAVVATLAVLETAGVVVVGLWAGMGPMSLPASIAVSSVCAAAVGLVLLRREGLGGAAWMLPLSAEPARWLLRVGVPVAGTHLLLTGFTTAQLSVIGPYGPEAVAGFAAANTFQGVLLQPAIALGTATAILLNQNVGAGRGARHGRTLRAGMEAAVVVYAAIALAVWSGADLIGAVASANPAMAAETARFFAIVGLTYVLMGSLLTLFTIMEQVGMGFSALTLNIAYFAALVVVGAHVSARMGDPDGLYWTLAVGNVIGPTCAVAVVPLVLRRLRERTAAAAAAAPAVGGDTAPAPMADARTESDQ</sequence>
<feature type="transmembrane region" description="Helical" evidence="7">
    <location>
        <begin position="25"/>
        <end position="47"/>
    </location>
</feature>
<comment type="function">
    <text evidence="1">Multidrug efflux pump.</text>
</comment>
<dbReference type="RefSeq" id="WP_131097152.1">
    <property type="nucleotide sequence ID" value="NZ_CP036455.1"/>
</dbReference>
<dbReference type="Pfam" id="PF01554">
    <property type="entry name" value="MatE"/>
    <property type="match status" value="2"/>
</dbReference>
<evidence type="ECO:0000256" key="6">
    <source>
        <dbReference type="SAM" id="MobiDB-lite"/>
    </source>
</evidence>
<evidence type="ECO:0000313" key="8">
    <source>
        <dbReference type="EMBL" id="QBI52627.1"/>
    </source>
</evidence>
<comment type="similarity">
    <text evidence="2">Belongs to the multi antimicrobial extrusion (MATE) (TC 2.A.66.1) family.</text>
</comment>
<feature type="transmembrane region" description="Helical" evidence="7">
    <location>
        <begin position="105"/>
        <end position="124"/>
    </location>
</feature>
<proteinExistence type="inferred from homology"/>
<gene>
    <name evidence="8" type="ORF">EKD16_04085</name>
</gene>
<dbReference type="OrthoDB" id="5145805at2"/>
<dbReference type="KEGG" id="strr:EKD16_04085"/>
<evidence type="ECO:0000256" key="7">
    <source>
        <dbReference type="SAM" id="Phobius"/>
    </source>
</evidence>
<feature type="transmembrane region" description="Helical" evidence="7">
    <location>
        <begin position="200"/>
        <end position="219"/>
    </location>
</feature>
<feature type="transmembrane region" description="Helical" evidence="7">
    <location>
        <begin position="240"/>
        <end position="263"/>
    </location>
</feature>
<evidence type="ECO:0000256" key="5">
    <source>
        <dbReference type="ARBA" id="ARBA00031636"/>
    </source>
</evidence>
<protein>
    <recommendedName>
        <fullName evidence="3">Probable multidrug resistance protein NorM</fullName>
    </recommendedName>
    <alternativeName>
        <fullName evidence="5">Multidrug-efflux transporter</fullName>
    </alternativeName>
</protein>
<dbReference type="Proteomes" id="UP000292235">
    <property type="component" value="Chromosome"/>
</dbReference>
<feature type="transmembrane region" description="Helical" evidence="7">
    <location>
        <begin position="174"/>
        <end position="194"/>
    </location>
</feature>
<keyword evidence="9" id="KW-1185">Reference proteome</keyword>
<accession>A0A4P6Q1Z8</accession>
<feature type="compositionally biased region" description="Low complexity" evidence="6">
    <location>
        <begin position="455"/>
        <end position="466"/>
    </location>
</feature>
<keyword evidence="4" id="KW-0813">Transport</keyword>
<organism evidence="8 9">
    <name type="scientific">Streptomonospora litoralis</name>
    <dbReference type="NCBI Taxonomy" id="2498135"/>
    <lineage>
        <taxon>Bacteria</taxon>
        <taxon>Bacillati</taxon>
        <taxon>Actinomycetota</taxon>
        <taxon>Actinomycetes</taxon>
        <taxon>Streptosporangiales</taxon>
        <taxon>Nocardiopsidaceae</taxon>
        <taxon>Streptomonospora</taxon>
    </lineage>
</organism>
<dbReference type="PANTHER" id="PTHR43298">
    <property type="entry name" value="MULTIDRUG RESISTANCE PROTEIN NORM-RELATED"/>
    <property type="match status" value="1"/>
</dbReference>
<feature type="transmembrane region" description="Helical" evidence="7">
    <location>
        <begin position="67"/>
        <end position="85"/>
    </location>
</feature>
<feature type="transmembrane region" description="Helical" evidence="7">
    <location>
        <begin position="144"/>
        <end position="162"/>
    </location>
</feature>
<evidence type="ECO:0000256" key="4">
    <source>
        <dbReference type="ARBA" id="ARBA00022448"/>
    </source>
</evidence>
<name>A0A4P6Q1Z8_9ACTN</name>
<dbReference type="GO" id="GO:0005886">
    <property type="term" value="C:plasma membrane"/>
    <property type="evidence" value="ECO:0007669"/>
    <property type="project" value="TreeGrafter"/>
</dbReference>
<feature type="transmembrane region" description="Helical" evidence="7">
    <location>
        <begin position="360"/>
        <end position="381"/>
    </location>
</feature>
<evidence type="ECO:0000256" key="1">
    <source>
        <dbReference type="ARBA" id="ARBA00003408"/>
    </source>
</evidence>
<keyword evidence="7" id="KW-0472">Membrane</keyword>
<feature type="transmembrane region" description="Helical" evidence="7">
    <location>
        <begin position="283"/>
        <end position="303"/>
    </location>
</feature>
<feature type="transmembrane region" description="Helical" evidence="7">
    <location>
        <begin position="324"/>
        <end position="348"/>
    </location>
</feature>
<evidence type="ECO:0000256" key="2">
    <source>
        <dbReference type="ARBA" id="ARBA00010199"/>
    </source>
</evidence>
<evidence type="ECO:0000256" key="3">
    <source>
        <dbReference type="ARBA" id="ARBA00020268"/>
    </source>
</evidence>
<keyword evidence="7" id="KW-1133">Transmembrane helix</keyword>
<feature type="transmembrane region" description="Helical" evidence="7">
    <location>
        <begin position="388"/>
        <end position="406"/>
    </location>
</feature>
<dbReference type="PANTHER" id="PTHR43298:SF2">
    <property type="entry name" value="FMN_FAD EXPORTER YEEO-RELATED"/>
    <property type="match status" value="1"/>
</dbReference>
<feature type="region of interest" description="Disordered" evidence="6">
    <location>
        <begin position="455"/>
        <end position="476"/>
    </location>
</feature>
<dbReference type="GO" id="GO:0015297">
    <property type="term" value="F:antiporter activity"/>
    <property type="evidence" value="ECO:0007669"/>
    <property type="project" value="InterPro"/>
</dbReference>
<dbReference type="EMBL" id="CP036455">
    <property type="protein sequence ID" value="QBI52627.1"/>
    <property type="molecule type" value="Genomic_DNA"/>
</dbReference>